<dbReference type="PRINTS" id="PR00035">
    <property type="entry name" value="HTHGNTR"/>
</dbReference>
<dbReference type="SUPFAM" id="SSF46785">
    <property type="entry name" value="Winged helix' DNA-binding domain"/>
    <property type="match status" value="1"/>
</dbReference>
<dbReference type="InterPro" id="IPR011663">
    <property type="entry name" value="UTRA"/>
</dbReference>
<dbReference type="PROSITE" id="PS50949">
    <property type="entry name" value="HTH_GNTR"/>
    <property type="match status" value="1"/>
</dbReference>
<dbReference type="SUPFAM" id="SSF64288">
    <property type="entry name" value="Chorismate lyase-like"/>
    <property type="match status" value="1"/>
</dbReference>
<organism evidence="5 6">
    <name type="scientific">Actinobacteria bacterium BACL2 MAG-120802-bin41</name>
    <dbReference type="NCBI Taxonomy" id="1655568"/>
    <lineage>
        <taxon>Bacteria</taxon>
        <taxon>Bacillati</taxon>
        <taxon>Actinomycetota</taxon>
        <taxon>Actinomycetes</taxon>
        <taxon>Actinomycetes incertae sedis</taxon>
        <taxon>ac1 cluster</taxon>
    </lineage>
</organism>
<evidence type="ECO:0000256" key="1">
    <source>
        <dbReference type="ARBA" id="ARBA00023015"/>
    </source>
</evidence>
<dbReference type="InterPro" id="IPR000524">
    <property type="entry name" value="Tscrpt_reg_HTH_GntR"/>
</dbReference>
<evidence type="ECO:0000313" key="6">
    <source>
        <dbReference type="Proteomes" id="UP000053941"/>
    </source>
</evidence>
<keyword evidence="2" id="KW-0238">DNA-binding</keyword>
<feature type="domain" description="HTH gntR-type" evidence="4">
    <location>
        <begin position="5"/>
        <end position="75"/>
    </location>
</feature>
<gene>
    <name evidence="5" type="ORF">ABR60_03305</name>
</gene>
<dbReference type="Gene3D" id="1.10.10.10">
    <property type="entry name" value="Winged helix-like DNA-binding domain superfamily/Winged helix DNA-binding domain"/>
    <property type="match status" value="1"/>
</dbReference>
<dbReference type="GO" id="GO:0045892">
    <property type="term" value="P:negative regulation of DNA-templated transcription"/>
    <property type="evidence" value="ECO:0007669"/>
    <property type="project" value="TreeGrafter"/>
</dbReference>
<dbReference type="Gene3D" id="3.40.1410.10">
    <property type="entry name" value="Chorismate lyase-like"/>
    <property type="match status" value="1"/>
</dbReference>
<evidence type="ECO:0000256" key="2">
    <source>
        <dbReference type="ARBA" id="ARBA00023125"/>
    </source>
</evidence>
<dbReference type="InterPro" id="IPR028978">
    <property type="entry name" value="Chorismate_lyase_/UTRA_dom_sf"/>
</dbReference>
<proteinExistence type="predicted"/>
<dbReference type="AlphaFoldDB" id="A0A0R2NYA2"/>
<sequence>MGALAKEEFLKPVRISELIRADLSELAIHEVIPTERQMAEHFGVSRVTIQKALKILERSDFIYRRQGSGTFVAPPRETHNHSLRSFSEDLTLRGIEYKTTVLDVRLIESPEMIDTTWARINEPSYRIERVRTTKKVALSWEVSYVKARFAPGLDKEPLSGSLYKLLSDNYGQVVESADEEISSLLIGDEISTKLSVLAGTPALEIQRRAFNKRGDCLEIARAIRPSGREFLKYSVRR</sequence>
<dbReference type="SMART" id="SM00866">
    <property type="entry name" value="UTRA"/>
    <property type="match status" value="1"/>
</dbReference>
<dbReference type="Proteomes" id="UP000053941">
    <property type="component" value="Unassembled WGS sequence"/>
</dbReference>
<protein>
    <recommendedName>
        <fullName evidence="4">HTH gntR-type domain-containing protein</fullName>
    </recommendedName>
</protein>
<keyword evidence="1" id="KW-0805">Transcription regulation</keyword>
<dbReference type="EMBL" id="LIAS01000049">
    <property type="protein sequence ID" value="KRO30868.1"/>
    <property type="molecule type" value="Genomic_DNA"/>
</dbReference>
<dbReference type="GO" id="GO:0003700">
    <property type="term" value="F:DNA-binding transcription factor activity"/>
    <property type="evidence" value="ECO:0007669"/>
    <property type="project" value="InterPro"/>
</dbReference>
<dbReference type="InterPro" id="IPR050679">
    <property type="entry name" value="Bact_HTH_transcr_reg"/>
</dbReference>
<dbReference type="InterPro" id="IPR036390">
    <property type="entry name" value="WH_DNA-bd_sf"/>
</dbReference>
<reference evidence="5 6" key="1">
    <citation type="submission" date="2015-10" db="EMBL/GenBank/DDBJ databases">
        <title>Metagenome-Assembled Genomes uncover a global brackish microbiome.</title>
        <authorList>
            <person name="Hugerth L.W."/>
            <person name="Larsson J."/>
            <person name="Alneberg J."/>
            <person name="Lindh M.V."/>
            <person name="Legrand C."/>
            <person name="Pinhassi J."/>
            <person name="Andersson A.F."/>
        </authorList>
    </citation>
    <scope>NUCLEOTIDE SEQUENCE [LARGE SCALE GENOMIC DNA]</scope>
    <source>
        <strain evidence="5">BACL2 MAG-120802-bin41</strain>
    </source>
</reference>
<dbReference type="CDD" id="cd07377">
    <property type="entry name" value="WHTH_GntR"/>
    <property type="match status" value="1"/>
</dbReference>
<evidence type="ECO:0000313" key="5">
    <source>
        <dbReference type="EMBL" id="KRO30868.1"/>
    </source>
</evidence>
<comment type="caution">
    <text evidence="5">The sequence shown here is derived from an EMBL/GenBank/DDBJ whole genome shotgun (WGS) entry which is preliminary data.</text>
</comment>
<dbReference type="PANTHER" id="PTHR44846:SF1">
    <property type="entry name" value="MANNOSYL-D-GLYCERATE TRANSPORT_METABOLISM SYSTEM REPRESSOR MNGR-RELATED"/>
    <property type="match status" value="1"/>
</dbReference>
<dbReference type="SMART" id="SM00345">
    <property type="entry name" value="HTH_GNTR"/>
    <property type="match status" value="1"/>
</dbReference>
<evidence type="ECO:0000259" key="4">
    <source>
        <dbReference type="PROSITE" id="PS50949"/>
    </source>
</evidence>
<dbReference type="PANTHER" id="PTHR44846">
    <property type="entry name" value="MANNOSYL-D-GLYCERATE TRANSPORT/METABOLISM SYSTEM REPRESSOR MNGR-RELATED"/>
    <property type="match status" value="1"/>
</dbReference>
<accession>A0A0R2NYA2</accession>
<dbReference type="Pfam" id="PF07702">
    <property type="entry name" value="UTRA"/>
    <property type="match status" value="1"/>
</dbReference>
<dbReference type="GO" id="GO:0003677">
    <property type="term" value="F:DNA binding"/>
    <property type="evidence" value="ECO:0007669"/>
    <property type="project" value="UniProtKB-KW"/>
</dbReference>
<keyword evidence="3" id="KW-0804">Transcription</keyword>
<name>A0A0R2NYA2_9ACTN</name>
<evidence type="ECO:0000256" key="3">
    <source>
        <dbReference type="ARBA" id="ARBA00023163"/>
    </source>
</evidence>
<dbReference type="InterPro" id="IPR036388">
    <property type="entry name" value="WH-like_DNA-bd_sf"/>
</dbReference>
<dbReference type="Pfam" id="PF00392">
    <property type="entry name" value="GntR"/>
    <property type="match status" value="1"/>
</dbReference>